<proteinExistence type="predicted"/>
<gene>
    <name evidence="1" type="ORF">METZ01_LOCUS338338</name>
</gene>
<accession>A0A382QIW9</accession>
<protein>
    <recommendedName>
        <fullName evidence="2">NADP-dependent oxidoreductase domain-containing protein</fullName>
    </recommendedName>
</protein>
<sequence>MRTRPLGNTGIEVTELCFGTWEIGGLFWGPVDQHEALRFLRQAKDLGISTF</sequence>
<dbReference type="SUPFAM" id="SSF51430">
    <property type="entry name" value="NAD(P)-linked oxidoreductase"/>
    <property type="match status" value="1"/>
</dbReference>
<dbReference type="Gene3D" id="3.20.20.100">
    <property type="entry name" value="NADP-dependent oxidoreductase domain"/>
    <property type="match status" value="1"/>
</dbReference>
<feature type="non-terminal residue" evidence="1">
    <location>
        <position position="51"/>
    </location>
</feature>
<evidence type="ECO:0000313" key="1">
    <source>
        <dbReference type="EMBL" id="SVC85484.1"/>
    </source>
</evidence>
<dbReference type="AlphaFoldDB" id="A0A382QIW9"/>
<name>A0A382QIW9_9ZZZZ</name>
<reference evidence="1" key="1">
    <citation type="submission" date="2018-05" db="EMBL/GenBank/DDBJ databases">
        <authorList>
            <person name="Lanie J.A."/>
            <person name="Ng W.-L."/>
            <person name="Kazmierczak K.M."/>
            <person name="Andrzejewski T.M."/>
            <person name="Davidsen T.M."/>
            <person name="Wayne K.J."/>
            <person name="Tettelin H."/>
            <person name="Glass J.I."/>
            <person name="Rusch D."/>
            <person name="Podicherti R."/>
            <person name="Tsui H.-C.T."/>
            <person name="Winkler M.E."/>
        </authorList>
    </citation>
    <scope>NUCLEOTIDE SEQUENCE</scope>
</reference>
<dbReference type="InterPro" id="IPR036812">
    <property type="entry name" value="NAD(P)_OxRdtase_dom_sf"/>
</dbReference>
<dbReference type="EMBL" id="UINC01114870">
    <property type="protein sequence ID" value="SVC85484.1"/>
    <property type="molecule type" value="Genomic_DNA"/>
</dbReference>
<organism evidence="1">
    <name type="scientific">marine metagenome</name>
    <dbReference type="NCBI Taxonomy" id="408172"/>
    <lineage>
        <taxon>unclassified sequences</taxon>
        <taxon>metagenomes</taxon>
        <taxon>ecological metagenomes</taxon>
    </lineage>
</organism>
<evidence type="ECO:0008006" key="2">
    <source>
        <dbReference type="Google" id="ProtNLM"/>
    </source>
</evidence>